<dbReference type="GO" id="GO:0051082">
    <property type="term" value="F:unfolded protein binding"/>
    <property type="evidence" value="ECO:0007669"/>
    <property type="project" value="InterPro"/>
</dbReference>
<accession>A0A8H6XJJ6</accession>
<dbReference type="GO" id="GO:0016887">
    <property type="term" value="F:ATP hydrolysis activity"/>
    <property type="evidence" value="ECO:0007669"/>
    <property type="project" value="InterPro"/>
</dbReference>
<sequence>MERGAQQGEAHLDVQPFGRNPEYGAFHRSFTNHWEDQLAVKHFSFEGQVKLQVLFITACLFLPSLFKVYDCRVFLEDLIPEYLHFVKGIVASEYLPTNMPHETLASKTMARGNLTNFHEFPGKNLKLGIYEDSQNRNLV</sequence>
<evidence type="ECO:0000313" key="3">
    <source>
        <dbReference type="EMBL" id="KAF7341661.1"/>
    </source>
</evidence>
<comment type="similarity">
    <text evidence="1">Belongs to the heat shock protein 90 family.</text>
</comment>
<evidence type="ECO:0000256" key="1">
    <source>
        <dbReference type="ARBA" id="ARBA00008239"/>
    </source>
</evidence>
<evidence type="ECO:0000313" key="4">
    <source>
        <dbReference type="EMBL" id="KAF7364164.1"/>
    </source>
</evidence>
<dbReference type="InterPro" id="IPR001404">
    <property type="entry name" value="Hsp90_fam"/>
</dbReference>
<dbReference type="GO" id="GO:0140662">
    <property type="term" value="F:ATP-dependent protein folding chaperone"/>
    <property type="evidence" value="ECO:0007669"/>
    <property type="project" value="InterPro"/>
</dbReference>
<name>A0A8H6XJJ6_9AGAR</name>
<dbReference type="AlphaFoldDB" id="A0A8H6XJJ6"/>
<evidence type="ECO:0000256" key="2">
    <source>
        <dbReference type="ARBA" id="ARBA00023186"/>
    </source>
</evidence>
<dbReference type="Proteomes" id="UP000623467">
    <property type="component" value="Unassembled WGS sequence"/>
</dbReference>
<organism evidence="3 5">
    <name type="scientific">Mycena sanguinolenta</name>
    <dbReference type="NCBI Taxonomy" id="230812"/>
    <lineage>
        <taxon>Eukaryota</taxon>
        <taxon>Fungi</taxon>
        <taxon>Dikarya</taxon>
        <taxon>Basidiomycota</taxon>
        <taxon>Agaricomycotina</taxon>
        <taxon>Agaricomycetes</taxon>
        <taxon>Agaricomycetidae</taxon>
        <taxon>Agaricales</taxon>
        <taxon>Marasmiineae</taxon>
        <taxon>Mycenaceae</taxon>
        <taxon>Mycena</taxon>
    </lineage>
</organism>
<dbReference type="EMBL" id="JACAZH010000027">
    <property type="protein sequence ID" value="KAF7341661.1"/>
    <property type="molecule type" value="Genomic_DNA"/>
</dbReference>
<dbReference type="InterPro" id="IPR020568">
    <property type="entry name" value="Ribosomal_Su5_D2-typ_SF"/>
</dbReference>
<evidence type="ECO:0000313" key="5">
    <source>
        <dbReference type="Proteomes" id="UP000623467"/>
    </source>
</evidence>
<keyword evidence="5" id="KW-1185">Reference proteome</keyword>
<dbReference type="GO" id="GO:0005524">
    <property type="term" value="F:ATP binding"/>
    <property type="evidence" value="ECO:0007669"/>
    <property type="project" value="InterPro"/>
</dbReference>
<protein>
    <submittedName>
        <fullName evidence="3">Molecular chaperone HtpG</fullName>
    </submittedName>
</protein>
<dbReference type="EMBL" id="JACAZH010000007">
    <property type="protein sequence ID" value="KAF7364164.1"/>
    <property type="molecule type" value="Genomic_DNA"/>
</dbReference>
<dbReference type="SUPFAM" id="SSF54211">
    <property type="entry name" value="Ribosomal protein S5 domain 2-like"/>
    <property type="match status" value="1"/>
</dbReference>
<keyword evidence="2" id="KW-0143">Chaperone</keyword>
<dbReference type="Gene3D" id="3.30.230.80">
    <property type="match status" value="1"/>
</dbReference>
<gene>
    <name evidence="4" type="ORF">MSAN_01075700</name>
    <name evidence="3" type="ORF">MSAN_02064200</name>
</gene>
<dbReference type="OrthoDB" id="2226821at2759"/>
<dbReference type="PANTHER" id="PTHR11528">
    <property type="entry name" value="HEAT SHOCK PROTEIN 90 FAMILY MEMBER"/>
    <property type="match status" value="1"/>
</dbReference>
<reference evidence="3" key="1">
    <citation type="submission" date="2020-05" db="EMBL/GenBank/DDBJ databases">
        <title>Mycena genomes resolve the evolution of fungal bioluminescence.</title>
        <authorList>
            <person name="Tsai I.J."/>
        </authorList>
    </citation>
    <scope>NUCLEOTIDE SEQUENCE</scope>
    <source>
        <strain evidence="3">160909Yilan</strain>
    </source>
</reference>
<dbReference type="Pfam" id="PF00183">
    <property type="entry name" value="HSP90"/>
    <property type="match status" value="1"/>
</dbReference>
<comment type="caution">
    <text evidence="3">The sequence shown here is derived from an EMBL/GenBank/DDBJ whole genome shotgun (WGS) entry which is preliminary data.</text>
</comment>
<proteinExistence type="inferred from homology"/>